<dbReference type="Pfam" id="PF05343">
    <property type="entry name" value="Peptidase_M42"/>
    <property type="match status" value="1"/>
</dbReference>
<dbReference type="GO" id="GO:0004177">
    <property type="term" value="F:aminopeptidase activity"/>
    <property type="evidence" value="ECO:0007669"/>
    <property type="project" value="UniProtKB-KW"/>
</dbReference>
<dbReference type="CDD" id="cd05656">
    <property type="entry name" value="M42_Frv"/>
    <property type="match status" value="1"/>
</dbReference>
<dbReference type="PIRSF" id="PIRSF001123">
    <property type="entry name" value="PepA_GA"/>
    <property type="match status" value="1"/>
</dbReference>
<evidence type="ECO:0000256" key="3">
    <source>
        <dbReference type="ARBA" id="ARBA00022670"/>
    </source>
</evidence>
<organism evidence="7 8">
    <name type="scientific">Clostridium oceanicum</name>
    <dbReference type="NCBI Taxonomy" id="1543"/>
    <lineage>
        <taxon>Bacteria</taxon>
        <taxon>Bacillati</taxon>
        <taxon>Bacillota</taxon>
        <taxon>Clostridia</taxon>
        <taxon>Eubacteriales</taxon>
        <taxon>Clostridiaceae</taxon>
        <taxon>Clostridium</taxon>
    </lineage>
</organism>
<evidence type="ECO:0000256" key="5">
    <source>
        <dbReference type="ARBA" id="ARBA00022801"/>
    </source>
</evidence>
<evidence type="ECO:0000313" key="8">
    <source>
        <dbReference type="Proteomes" id="UP001501510"/>
    </source>
</evidence>
<protein>
    <submittedName>
        <fullName evidence="7">Aminopeptidase</fullName>
    </submittedName>
</protein>
<dbReference type="RefSeq" id="WP_343761951.1">
    <property type="nucleotide sequence ID" value="NZ_BAAACG010000010.1"/>
</dbReference>
<dbReference type="Gene3D" id="2.40.30.40">
    <property type="entry name" value="Peptidase M42, domain 2"/>
    <property type="match status" value="1"/>
</dbReference>
<reference evidence="7 8" key="1">
    <citation type="journal article" date="2019" name="Int. J. Syst. Evol. Microbiol.">
        <title>The Global Catalogue of Microorganisms (GCM) 10K type strain sequencing project: providing services to taxonomists for standard genome sequencing and annotation.</title>
        <authorList>
            <consortium name="The Broad Institute Genomics Platform"/>
            <consortium name="The Broad Institute Genome Sequencing Center for Infectious Disease"/>
            <person name="Wu L."/>
            <person name="Ma J."/>
        </authorList>
    </citation>
    <scope>NUCLEOTIDE SEQUENCE [LARGE SCALE GENOMIC DNA]</scope>
    <source>
        <strain evidence="7 8">JCM 1407</strain>
    </source>
</reference>
<accession>A0ABN1JLH5</accession>
<dbReference type="InterPro" id="IPR051464">
    <property type="entry name" value="Peptidase_M42_aminopept"/>
</dbReference>
<comment type="similarity">
    <text evidence="1 6">Belongs to the peptidase M42 family.</text>
</comment>
<dbReference type="SUPFAM" id="SSF53187">
    <property type="entry name" value="Zn-dependent exopeptidases"/>
    <property type="match status" value="1"/>
</dbReference>
<evidence type="ECO:0000256" key="1">
    <source>
        <dbReference type="ARBA" id="ARBA00006272"/>
    </source>
</evidence>
<evidence type="ECO:0000256" key="2">
    <source>
        <dbReference type="ARBA" id="ARBA00022438"/>
    </source>
</evidence>
<evidence type="ECO:0000256" key="4">
    <source>
        <dbReference type="ARBA" id="ARBA00022723"/>
    </source>
</evidence>
<dbReference type="InterPro" id="IPR023367">
    <property type="entry name" value="Peptidase_M42_dom2"/>
</dbReference>
<dbReference type="EMBL" id="BAAACG010000010">
    <property type="protein sequence ID" value="GAA0742340.1"/>
    <property type="molecule type" value="Genomic_DNA"/>
</dbReference>
<dbReference type="PANTHER" id="PTHR32481:SF0">
    <property type="entry name" value="AMINOPEPTIDASE YPDE-RELATED"/>
    <property type="match status" value="1"/>
</dbReference>
<evidence type="ECO:0000256" key="6">
    <source>
        <dbReference type="PIRNR" id="PIRNR001123"/>
    </source>
</evidence>
<keyword evidence="2 7" id="KW-0031">Aminopeptidase</keyword>
<proteinExistence type="inferred from homology"/>
<keyword evidence="3" id="KW-0645">Protease</keyword>
<dbReference type="InterPro" id="IPR008007">
    <property type="entry name" value="Peptidase_M42"/>
</dbReference>
<dbReference type="Gene3D" id="3.40.630.10">
    <property type="entry name" value="Zn peptidases"/>
    <property type="match status" value="1"/>
</dbReference>
<dbReference type="Proteomes" id="UP001501510">
    <property type="component" value="Unassembled WGS sequence"/>
</dbReference>
<gene>
    <name evidence="7" type="primary">ypdE_1</name>
    <name evidence="7" type="ORF">GCM10008906_24700</name>
</gene>
<keyword evidence="5" id="KW-0378">Hydrolase</keyword>
<keyword evidence="4" id="KW-0479">Metal-binding</keyword>
<evidence type="ECO:0000313" key="7">
    <source>
        <dbReference type="EMBL" id="GAA0742340.1"/>
    </source>
</evidence>
<comment type="caution">
    <text evidence="7">The sequence shown here is derived from an EMBL/GenBank/DDBJ whole genome shotgun (WGS) entry which is preliminary data.</text>
</comment>
<sequence>MIDLKLLERLSNTDGISARENKVNEVLYDELKEYSDEISYDNLGSIIFKKKGECDKPKIMIAAHTDEVGFMVKNIDDLGFIHVIMIGRIRDKGFFLQEVRITTKEGDKVIGIINGEIDSNTNEPKDIYIDIGAKNREDVWNLGIRPGDMVTYTSEFKKYKLENIVAGKAFDDRLGCYILSEVMKKLKDLKHKNTVYGVGTACEEIGTRGGKTAAYKVNPDICFVIDVACARDQRIRNYSNNRQIGKGPMIISFDRTLTPRRKWTDIIIEKCNELKIDFQYDMFSRGGTDGGSVHLTNEGIPTVAICIPVRYGHCNYSILNVKDLENTINLLIEIIKDLDKENIKNLNK</sequence>
<name>A0ABN1JLH5_9CLOT</name>
<keyword evidence="8" id="KW-1185">Reference proteome</keyword>
<dbReference type="SUPFAM" id="SSF101821">
    <property type="entry name" value="Aminopeptidase/glucanase lid domain"/>
    <property type="match status" value="1"/>
</dbReference>
<dbReference type="PANTHER" id="PTHR32481">
    <property type="entry name" value="AMINOPEPTIDASE"/>
    <property type="match status" value="1"/>
</dbReference>
<dbReference type="NCBIfam" id="NF007421">
    <property type="entry name" value="PRK09961.1"/>
    <property type="match status" value="1"/>
</dbReference>